<evidence type="ECO:0000256" key="8">
    <source>
        <dbReference type="PIRNR" id="PIRNR000124"/>
    </source>
</evidence>
<dbReference type="Proteomes" id="UP000192266">
    <property type="component" value="Unassembled WGS sequence"/>
</dbReference>
<dbReference type="InterPro" id="IPR008927">
    <property type="entry name" value="6-PGluconate_DH-like_C_sf"/>
</dbReference>
<feature type="binding site" evidence="11">
    <location>
        <position position="35"/>
    </location>
    <ligand>
        <name>NAD(+)</name>
        <dbReference type="ChEBI" id="CHEBI:57540"/>
    </ligand>
</feature>
<dbReference type="GO" id="GO:0006065">
    <property type="term" value="P:UDP-glucuronate biosynthetic process"/>
    <property type="evidence" value="ECO:0007669"/>
    <property type="project" value="UniProtKB-UniPathway"/>
</dbReference>
<feature type="binding site" evidence="11">
    <location>
        <position position="158"/>
    </location>
    <ligand>
        <name>NAD(+)</name>
        <dbReference type="ChEBI" id="CHEBI:57540"/>
    </ligand>
</feature>
<dbReference type="SUPFAM" id="SSF51735">
    <property type="entry name" value="NAD(P)-binding Rossmann-fold domains"/>
    <property type="match status" value="1"/>
</dbReference>
<dbReference type="PANTHER" id="PTHR43750">
    <property type="entry name" value="UDP-GLUCOSE 6-DEHYDROGENASE TUAD"/>
    <property type="match status" value="1"/>
</dbReference>
<keyword evidence="14" id="KW-1185">Reference proteome</keyword>
<keyword evidence="5 8" id="KW-0560">Oxidoreductase</keyword>
<dbReference type="RefSeq" id="WP_084444371.1">
    <property type="nucleotide sequence ID" value="NZ_FWWW01000052.1"/>
</dbReference>
<dbReference type="Gene3D" id="3.40.50.720">
    <property type="entry name" value="NAD(P)-binding Rossmann-like Domain"/>
    <property type="match status" value="2"/>
</dbReference>
<comment type="catalytic activity">
    <reaction evidence="7 8">
        <text>UDP-alpha-D-glucose + 2 NAD(+) + H2O = UDP-alpha-D-glucuronate + 2 NADH + 3 H(+)</text>
        <dbReference type="Rhea" id="RHEA:23596"/>
        <dbReference type="ChEBI" id="CHEBI:15377"/>
        <dbReference type="ChEBI" id="CHEBI:15378"/>
        <dbReference type="ChEBI" id="CHEBI:57540"/>
        <dbReference type="ChEBI" id="CHEBI:57945"/>
        <dbReference type="ChEBI" id="CHEBI:58052"/>
        <dbReference type="ChEBI" id="CHEBI:58885"/>
        <dbReference type="EC" id="1.1.1.22"/>
    </reaction>
</comment>
<gene>
    <name evidence="13" type="ORF">SAMN00120144_0919</name>
</gene>
<evidence type="ECO:0000256" key="9">
    <source>
        <dbReference type="PIRSR" id="PIRSR500134-1"/>
    </source>
</evidence>
<dbReference type="Pfam" id="PF00984">
    <property type="entry name" value="UDPG_MGDP_dh"/>
    <property type="match status" value="1"/>
</dbReference>
<feature type="active site" description="Nucleophile" evidence="9">
    <location>
        <position position="266"/>
    </location>
</feature>
<feature type="binding site" evidence="11">
    <location>
        <position position="30"/>
    </location>
    <ligand>
        <name>NAD(+)</name>
        <dbReference type="ChEBI" id="CHEBI:57540"/>
    </ligand>
</feature>
<evidence type="ECO:0000256" key="6">
    <source>
        <dbReference type="ARBA" id="ARBA00023027"/>
    </source>
</evidence>
<dbReference type="EMBL" id="FWWW01000052">
    <property type="protein sequence ID" value="SMB89386.1"/>
    <property type="molecule type" value="Genomic_DNA"/>
</dbReference>
<proteinExistence type="inferred from homology"/>
<dbReference type="SUPFAM" id="SSF48179">
    <property type="entry name" value="6-phosphogluconate dehydrogenase C-terminal domain-like"/>
    <property type="match status" value="1"/>
</dbReference>
<dbReference type="SMART" id="SM00984">
    <property type="entry name" value="UDPG_MGDP_dh_C"/>
    <property type="match status" value="1"/>
</dbReference>
<dbReference type="PIRSF" id="PIRSF500134">
    <property type="entry name" value="UDPglc_DH_bac"/>
    <property type="match status" value="1"/>
</dbReference>
<feature type="domain" description="UDP-glucose/GDP-mannose dehydrogenase C-terminal" evidence="12">
    <location>
        <begin position="320"/>
        <end position="422"/>
    </location>
</feature>
<dbReference type="GO" id="GO:0003979">
    <property type="term" value="F:UDP-glucose 6-dehydrogenase activity"/>
    <property type="evidence" value="ECO:0007669"/>
    <property type="project" value="UniProtKB-EC"/>
</dbReference>
<feature type="binding site" evidence="10">
    <location>
        <position position="210"/>
    </location>
    <ligand>
        <name>substrate</name>
    </ligand>
</feature>
<dbReference type="OrthoDB" id="9803238at2"/>
<evidence type="ECO:0000256" key="5">
    <source>
        <dbReference type="ARBA" id="ARBA00023002"/>
    </source>
</evidence>
<dbReference type="SUPFAM" id="SSF52413">
    <property type="entry name" value="UDP-glucose/GDP-mannose dehydrogenase C-terminal domain"/>
    <property type="match status" value="1"/>
</dbReference>
<protein>
    <recommendedName>
        <fullName evidence="4 8">UDP-glucose 6-dehydrogenase</fullName>
        <ecNumber evidence="3 8">1.1.1.22</ecNumber>
    </recommendedName>
</protein>
<comment type="pathway">
    <text evidence="1">Nucleotide-sugar biosynthesis; UDP-alpha-D-glucuronate biosynthesis; UDP-alpha-D-glucuronate from UDP-alpha-D-glucose: step 1/1.</text>
</comment>
<dbReference type="InterPro" id="IPR017476">
    <property type="entry name" value="UDP-Glc/GDP-Man"/>
</dbReference>
<feature type="binding site" evidence="11">
    <location>
        <position position="86"/>
    </location>
    <ligand>
        <name>NAD(+)</name>
        <dbReference type="ChEBI" id="CHEBI:57540"/>
    </ligand>
</feature>
<feature type="binding site" evidence="11">
    <location>
        <position position="121"/>
    </location>
    <ligand>
        <name>NAD(+)</name>
        <dbReference type="ChEBI" id="CHEBI:57540"/>
    </ligand>
</feature>
<dbReference type="Gene3D" id="1.20.5.100">
    <property type="entry name" value="Cytochrome c1, transmembrane anchor, C-terminal"/>
    <property type="match status" value="1"/>
</dbReference>
<dbReference type="EC" id="1.1.1.22" evidence="3 8"/>
<accession>A0A1W1V7Z0</accession>
<feature type="binding site" evidence="10">
    <location>
        <begin position="255"/>
        <end position="259"/>
    </location>
    <ligand>
        <name>substrate</name>
    </ligand>
</feature>
<evidence type="ECO:0000256" key="1">
    <source>
        <dbReference type="ARBA" id="ARBA00004701"/>
    </source>
</evidence>
<evidence type="ECO:0000256" key="11">
    <source>
        <dbReference type="PIRSR" id="PIRSR500134-3"/>
    </source>
</evidence>
<feature type="binding site" evidence="10">
    <location>
        <position position="327"/>
    </location>
    <ligand>
        <name>substrate</name>
    </ligand>
</feature>
<comment type="similarity">
    <text evidence="2 8">Belongs to the UDP-glucose/GDP-mannose dehydrogenase family.</text>
</comment>
<sequence length="448" mass="48905">MKIAVVGTGYVGLVTGTCFAEVGIDVTCIDIDQKKIDNLKQGILPIYEPGLEEMVSRNAEKGRLQFSTNLAEGIHDADVAFIAVGTPPGEDGSADLKYVLAVARGIGEHMNSYGVIVTKSTVPVGTAAKVRAEIEKALEKRGVDIEFDVASNPEFLKEGAAIDDFLKPDRIVVGVASERAEEVMTKLYKPFLLNGHPIIFMDIPSAEMTKYAANSMLATKISFMNDIANLCEIMGADVNKVRQGIGSDARIGTKFIYPGIGYGGSCFPKDVKALIKTAAENGYDMQVLKAVENVNEAQKSVLFDKVNKHFAGDLQGKKMAIWGLSFKPKTDDMREAPSLVIIERLLEAGCKVSAYDPVAIKEAKHTLGDRITYAKDQFEALIDADALLIVTEWPEFRSPNFEVLGRLMKQKAIFDGRNIYDAKELSEVGFTYHCIGIRADHKEPVVQA</sequence>
<dbReference type="InterPro" id="IPR001732">
    <property type="entry name" value="UDP-Glc/GDP-Man_DH_N"/>
</dbReference>
<dbReference type="InterPro" id="IPR036291">
    <property type="entry name" value="NAD(P)-bd_dom_sf"/>
</dbReference>
<dbReference type="InterPro" id="IPR014026">
    <property type="entry name" value="UDP-Glc/GDP-Man_DH_dimer"/>
</dbReference>
<feature type="binding site" evidence="10">
    <location>
        <position position="263"/>
    </location>
    <ligand>
        <name>substrate</name>
    </ligand>
</feature>
<dbReference type="GO" id="GO:0051287">
    <property type="term" value="F:NAD binding"/>
    <property type="evidence" value="ECO:0007669"/>
    <property type="project" value="InterPro"/>
</dbReference>
<dbReference type="Pfam" id="PF03720">
    <property type="entry name" value="UDPG_MGDP_dh_C"/>
    <property type="match status" value="1"/>
</dbReference>
<evidence type="ECO:0000259" key="12">
    <source>
        <dbReference type="SMART" id="SM00984"/>
    </source>
</evidence>
<dbReference type="InterPro" id="IPR036220">
    <property type="entry name" value="UDP-Glc/GDP-Man_DH_C_sf"/>
</dbReference>
<reference evidence="13 14" key="1">
    <citation type="submission" date="2017-04" db="EMBL/GenBank/DDBJ databases">
        <authorList>
            <person name="Afonso C.L."/>
            <person name="Miller P.J."/>
            <person name="Scott M.A."/>
            <person name="Spackman E."/>
            <person name="Goraichik I."/>
            <person name="Dimitrov K.M."/>
            <person name="Suarez D.L."/>
            <person name="Swayne D.E."/>
        </authorList>
    </citation>
    <scope>NUCLEOTIDE SEQUENCE [LARGE SCALE GENOMIC DNA]</scope>
    <source>
        <strain evidence="13 14">DSM 11622</strain>
    </source>
</reference>
<dbReference type="GO" id="GO:0000271">
    <property type="term" value="P:polysaccharide biosynthetic process"/>
    <property type="evidence" value="ECO:0007669"/>
    <property type="project" value="InterPro"/>
</dbReference>
<name>A0A1W1V7Z0_9BACT</name>
<organism evidence="13 14">
    <name type="scientific">Hymenobacter roseosalivarius DSM 11622</name>
    <dbReference type="NCBI Taxonomy" id="645990"/>
    <lineage>
        <taxon>Bacteria</taxon>
        <taxon>Pseudomonadati</taxon>
        <taxon>Bacteroidota</taxon>
        <taxon>Cytophagia</taxon>
        <taxon>Cytophagales</taxon>
        <taxon>Hymenobacteraceae</taxon>
        <taxon>Hymenobacter</taxon>
    </lineage>
</organism>
<dbReference type="PANTHER" id="PTHR43750:SF3">
    <property type="entry name" value="UDP-GLUCOSE 6-DEHYDROGENASE TUAD"/>
    <property type="match status" value="1"/>
</dbReference>
<evidence type="ECO:0000256" key="3">
    <source>
        <dbReference type="ARBA" id="ARBA00012954"/>
    </source>
</evidence>
<dbReference type="InterPro" id="IPR028357">
    <property type="entry name" value="UDPglc_DH_bac"/>
</dbReference>
<evidence type="ECO:0000313" key="13">
    <source>
        <dbReference type="EMBL" id="SMB89386.1"/>
    </source>
</evidence>
<evidence type="ECO:0000256" key="2">
    <source>
        <dbReference type="ARBA" id="ARBA00006601"/>
    </source>
</evidence>
<dbReference type="Pfam" id="PF03721">
    <property type="entry name" value="UDPG_MGDP_dh_N"/>
    <property type="match status" value="1"/>
</dbReference>
<dbReference type="InterPro" id="IPR014027">
    <property type="entry name" value="UDP-Glc/GDP-Man_DH_C"/>
</dbReference>
<dbReference type="STRING" id="645990.SAMN00120144_0919"/>
<dbReference type="PIRSF" id="PIRSF000124">
    <property type="entry name" value="UDPglc_GDPman_dh"/>
    <property type="match status" value="1"/>
</dbReference>
<evidence type="ECO:0000256" key="10">
    <source>
        <dbReference type="PIRSR" id="PIRSR500134-2"/>
    </source>
</evidence>
<evidence type="ECO:0000256" key="4">
    <source>
        <dbReference type="ARBA" id="ARBA00015132"/>
    </source>
</evidence>
<feature type="binding site" evidence="11">
    <location>
        <position position="334"/>
    </location>
    <ligand>
        <name>NAD(+)</name>
        <dbReference type="ChEBI" id="CHEBI:57540"/>
    </ligand>
</feature>
<keyword evidence="6 8" id="KW-0520">NAD</keyword>
<dbReference type="NCBIfam" id="TIGR03026">
    <property type="entry name" value="NDP-sugDHase"/>
    <property type="match status" value="1"/>
</dbReference>
<feature type="binding site" evidence="10">
    <location>
        <begin position="155"/>
        <end position="158"/>
    </location>
    <ligand>
        <name>substrate</name>
    </ligand>
</feature>
<dbReference type="UniPathway" id="UPA00038">
    <property type="reaction ID" value="UER00491"/>
</dbReference>
<feature type="binding site" evidence="11">
    <location>
        <position position="269"/>
    </location>
    <ligand>
        <name>NAD(+)</name>
        <dbReference type="ChEBI" id="CHEBI:57540"/>
    </ligand>
</feature>
<dbReference type="AlphaFoldDB" id="A0A1W1V7Z0"/>
<evidence type="ECO:0000313" key="14">
    <source>
        <dbReference type="Proteomes" id="UP000192266"/>
    </source>
</evidence>
<evidence type="ECO:0000256" key="7">
    <source>
        <dbReference type="ARBA" id="ARBA00047473"/>
    </source>
</evidence>